<accession>A0A511FED8</accession>
<protein>
    <recommendedName>
        <fullName evidence="1">AbiTii domain-containing protein</fullName>
    </recommendedName>
</protein>
<dbReference type="AlphaFoldDB" id="A0A511FED8"/>
<evidence type="ECO:0000313" key="2">
    <source>
        <dbReference type="EMBL" id="GEL47619.1"/>
    </source>
</evidence>
<sequence length="303" mass="32258">MPMSRLATLIDQAADGSRSLSDVIRQVKILAARIGDNTLARWATNELNGYGPDEDLPEYRARRSLPARGTWSGPGGFSVPGQVSPAGIAEDFLTMFTAEFREPVAELERLSAGDSDPVLRWEPHQVNEYDRRSRNGEGGARIEMLVLSEAWLVVPRTMLTGTLDKIRTRVLDLALALEDVAPDAGEPGGPTVEDRQLGSVVQNFNITVNGDGANIATGDRSRQRSTVKKSDLADLVRAARELGLSTEHATEFGAAVEADGGVAGEHTKTFVERVRVGAIALAGDVAANVAATGLLDLVAGFTG</sequence>
<evidence type="ECO:0000313" key="3">
    <source>
        <dbReference type="Proteomes" id="UP000321723"/>
    </source>
</evidence>
<dbReference type="Proteomes" id="UP000321723">
    <property type="component" value="Unassembled WGS sequence"/>
</dbReference>
<dbReference type="EMBL" id="BJVQ01000042">
    <property type="protein sequence ID" value="GEL47619.1"/>
    <property type="molecule type" value="Genomic_DNA"/>
</dbReference>
<name>A0A511FED8_9CELL</name>
<comment type="caution">
    <text evidence="2">The sequence shown here is derived from an EMBL/GenBank/DDBJ whole genome shotgun (WGS) entry which is preliminary data.</text>
</comment>
<reference evidence="2 3" key="1">
    <citation type="submission" date="2019-07" db="EMBL/GenBank/DDBJ databases">
        <title>Whole genome shotgun sequence of Cellulomonas hominis NBRC 16055.</title>
        <authorList>
            <person name="Hosoyama A."/>
            <person name="Uohara A."/>
            <person name="Ohji S."/>
            <person name="Ichikawa N."/>
        </authorList>
    </citation>
    <scope>NUCLEOTIDE SEQUENCE [LARGE SCALE GENOMIC DNA]</scope>
    <source>
        <strain evidence="2 3">NBRC 16055</strain>
    </source>
</reference>
<dbReference type="Pfam" id="PF18864">
    <property type="entry name" value="AbiTii"/>
    <property type="match status" value="1"/>
</dbReference>
<evidence type="ECO:0000259" key="1">
    <source>
        <dbReference type="Pfam" id="PF18864"/>
    </source>
</evidence>
<proteinExistence type="predicted"/>
<dbReference type="InterPro" id="IPR041304">
    <property type="entry name" value="AbiTii"/>
</dbReference>
<keyword evidence="3" id="KW-1185">Reference proteome</keyword>
<feature type="domain" description="AbiTii" evidence="1">
    <location>
        <begin position="8"/>
        <end position="196"/>
    </location>
</feature>
<organism evidence="2 3">
    <name type="scientific">Cellulomonas hominis</name>
    <dbReference type="NCBI Taxonomy" id="156981"/>
    <lineage>
        <taxon>Bacteria</taxon>
        <taxon>Bacillati</taxon>
        <taxon>Actinomycetota</taxon>
        <taxon>Actinomycetes</taxon>
        <taxon>Micrococcales</taxon>
        <taxon>Cellulomonadaceae</taxon>
        <taxon>Cellulomonas</taxon>
    </lineage>
</organism>
<gene>
    <name evidence="2" type="ORF">CHO01_27350</name>
</gene>